<reference evidence="4 5" key="1">
    <citation type="submission" date="2018-08" db="EMBL/GenBank/DDBJ databases">
        <title>Genomic Encyclopedia of Type Strains, Phase IV (KMG-IV): sequencing the most valuable type-strain genomes for metagenomic binning, comparative biology and taxonomic classification.</title>
        <authorList>
            <person name="Goeker M."/>
        </authorList>
    </citation>
    <scope>NUCLEOTIDE SEQUENCE [LARGE SCALE GENOMIC DNA]</scope>
    <source>
        <strain evidence="4 5">BW863</strain>
    </source>
</reference>
<keyword evidence="5" id="KW-1185">Reference proteome</keyword>
<organism evidence="4 5">
    <name type="scientific">Methylovirgula ligni</name>
    <dbReference type="NCBI Taxonomy" id="569860"/>
    <lineage>
        <taxon>Bacteria</taxon>
        <taxon>Pseudomonadati</taxon>
        <taxon>Pseudomonadota</taxon>
        <taxon>Alphaproteobacteria</taxon>
        <taxon>Hyphomicrobiales</taxon>
        <taxon>Beijerinckiaceae</taxon>
        <taxon>Methylovirgula</taxon>
    </lineage>
</organism>
<dbReference type="OrthoDB" id="9806878at2"/>
<feature type="compositionally biased region" description="Polar residues" evidence="2">
    <location>
        <begin position="168"/>
        <end position="177"/>
    </location>
</feature>
<dbReference type="EMBL" id="QUMO01000001">
    <property type="protein sequence ID" value="REF89403.1"/>
    <property type="molecule type" value="Genomic_DNA"/>
</dbReference>
<feature type="coiled-coil region" evidence="1">
    <location>
        <begin position="124"/>
        <end position="158"/>
    </location>
</feature>
<keyword evidence="3" id="KW-0472">Membrane</keyword>
<accession>A0A3D9Z2L1</accession>
<proteinExistence type="predicted"/>
<dbReference type="Proteomes" id="UP000256900">
    <property type="component" value="Unassembled WGS sequence"/>
</dbReference>
<dbReference type="AlphaFoldDB" id="A0A3D9Z2L1"/>
<evidence type="ECO:0000313" key="4">
    <source>
        <dbReference type="EMBL" id="REF89403.1"/>
    </source>
</evidence>
<evidence type="ECO:0000313" key="5">
    <source>
        <dbReference type="Proteomes" id="UP000256900"/>
    </source>
</evidence>
<evidence type="ECO:0000256" key="3">
    <source>
        <dbReference type="SAM" id="Phobius"/>
    </source>
</evidence>
<dbReference type="Pfam" id="PF11014">
    <property type="entry name" value="DUF2852"/>
    <property type="match status" value="1"/>
</dbReference>
<gene>
    <name evidence="4" type="ORF">DES32_0624</name>
</gene>
<evidence type="ECO:0000256" key="2">
    <source>
        <dbReference type="SAM" id="MobiDB-lite"/>
    </source>
</evidence>
<feature type="region of interest" description="Disordered" evidence="2">
    <location>
        <begin position="161"/>
        <end position="183"/>
    </location>
</feature>
<dbReference type="InterPro" id="IPR021273">
    <property type="entry name" value="DUF2852"/>
</dbReference>
<feature type="transmembrane region" description="Helical" evidence="3">
    <location>
        <begin position="29"/>
        <end position="49"/>
    </location>
</feature>
<sequence>MCGARSYGHTPGGSSISLPYWSDWRPMEIVAMVLGFILFWPIGLAILIAKIWQKNRAYAGDLPGFVSAQVQQKFREKWEQKMRRHGLRRQDFYNWSVGEGRGFGGPPWQWRPATTGNLAFDEWREAELTRIEAEREKLRAAEQEFSSFVENLRRAKDREEFERFLAQRNAQPPQSGAPNPPAS</sequence>
<evidence type="ECO:0000256" key="1">
    <source>
        <dbReference type="SAM" id="Coils"/>
    </source>
</evidence>
<keyword evidence="3" id="KW-0812">Transmembrane</keyword>
<protein>
    <submittedName>
        <fullName evidence="4">Uncharacterized protein DUF2852</fullName>
    </submittedName>
</protein>
<keyword evidence="1" id="KW-0175">Coiled coil</keyword>
<name>A0A3D9Z2L1_9HYPH</name>
<keyword evidence="3" id="KW-1133">Transmembrane helix</keyword>
<comment type="caution">
    <text evidence="4">The sequence shown here is derived from an EMBL/GenBank/DDBJ whole genome shotgun (WGS) entry which is preliminary data.</text>
</comment>